<organism evidence="2 3">
    <name type="scientific">Rhynchospora breviuscula</name>
    <dbReference type="NCBI Taxonomy" id="2022672"/>
    <lineage>
        <taxon>Eukaryota</taxon>
        <taxon>Viridiplantae</taxon>
        <taxon>Streptophyta</taxon>
        <taxon>Embryophyta</taxon>
        <taxon>Tracheophyta</taxon>
        <taxon>Spermatophyta</taxon>
        <taxon>Magnoliopsida</taxon>
        <taxon>Liliopsida</taxon>
        <taxon>Poales</taxon>
        <taxon>Cyperaceae</taxon>
        <taxon>Cyperoideae</taxon>
        <taxon>Rhynchosporeae</taxon>
        <taxon>Rhynchospora</taxon>
    </lineage>
</organism>
<feature type="signal peptide" evidence="1">
    <location>
        <begin position="1"/>
        <end position="24"/>
    </location>
</feature>
<dbReference type="EMBL" id="JAMQYH010000003">
    <property type="protein sequence ID" value="KAJ1693422.1"/>
    <property type="molecule type" value="Genomic_DNA"/>
</dbReference>
<feature type="transmembrane region" description="Helical" evidence="1">
    <location>
        <begin position="161"/>
        <end position="184"/>
    </location>
</feature>
<dbReference type="GO" id="GO:0000139">
    <property type="term" value="C:Golgi membrane"/>
    <property type="evidence" value="ECO:0007669"/>
    <property type="project" value="UniProtKB-SubCell"/>
</dbReference>
<evidence type="ECO:0000313" key="2">
    <source>
        <dbReference type="EMBL" id="KAJ1693422.1"/>
    </source>
</evidence>
<sequence length="345" mass="39751">MGRGLLLFLLLLGFELVFFGAVDGSQGDAHPPYMECIDQCEKTGALKESSVKHCMTSSGNFPSDDPWYKQEPLYLQWKEWNCKSDCRYHCMMQLEKEREELGLGPIKYHGKWLFKHVSVFQEPLSAILSALTLLVQFNGWLSFVLLVHYKLPLRPETRKTYYEFTGLWHIYGIFSMNGWFWSSIYHSRYADWTEKLYYSSAVALLGFSLILAIMRAFNVRAEASRVMVAAPLLAFLTTHILYLNFYRLDYNLNMKVCVAIGTAQMLIWAIWGSVTRHPSGAKLWVIAIGGISAVILEIYDFPPYMGYADAHALCFLLAVPLSYLWWSFVKEDAELRTLTIMKKTK</sequence>
<keyword evidence="1" id="KW-0333">Golgi apparatus</keyword>
<dbReference type="GO" id="GO:0016788">
    <property type="term" value="F:hydrolase activity, acting on ester bonds"/>
    <property type="evidence" value="ECO:0007669"/>
    <property type="project" value="TreeGrafter"/>
</dbReference>
<feature type="chain" id="PRO_5040530833" description="Post-GPI attachment to proteins factor 3" evidence="1">
    <location>
        <begin position="25"/>
        <end position="345"/>
    </location>
</feature>
<dbReference type="Proteomes" id="UP001151287">
    <property type="component" value="Unassembled WGS sequence"/>
</dbReference>
<dbReference type="AlphaFoldDB" id="A0A9Q0CGA8"/>
<feature type="transmembrane region" description="Helical" evidence="1">
    <location>
        <begin position="196"/>
        <end position="214"/>
    </location>
</feature>
<evidence type="ECO:0000256" key="1">
    <source>
        <dbReference type="RuleBase" id="RU365066"/>
    </source>
</evidence>
<accession>A0A9Q0CGA8</accession>
<keyword evidence="3" id="KW-1185">Reference proteome</keyword>
<keyword evidence="1" id="KW-0472">Membrane</keyword>
<dbReference type="InterPro" id="IPR007217">
    <property type="entry name" value="Per1-like"/>
</dbReference>
<comment type="similarity">
    <text evidence="1">Belongs to the PGAP3 family.</text>
</comment>
<feature type="transmembrane region" description="Helical" evidence="1">
    <location>
        <begin position="226"/>
        <end position="246"/>
    </location>
</feature>
<feature type="transmembrane region" description="Helical" evidence="1">
    <location>
        <begin position="283"/>
        <end position="299"/>
    </location>
</feature>
<proteinExistence type="inferred from homology"/>
<name>A0A9Q0CGA8_9POAL</name>
<dbReference type="PANTHER" id="PTHR13148:SF1">
    <property type="entry name" value="POST-GPI ATTACHMENT TO PROTEINS FACTOR 3"/>
    <property type="match status" value="1"/>
</dbReference>
<keyword evidence="1" id="KW-0337">GPI-anchor biosynthesis</keyword>
<dbReference type="Pfam" id="PF04080">
    <property type="entry name" value="Per1"/>
    <property type="match status" value="1"/>
</dbReference>
<keyword evidence="1" id="KW-0812">Transmembrane</keyword>
<comment type="subcellular location">
    <subcellularLocation>
        <location evidence="1">Golgi apparatus membrane</location>
        <topology evidence="1">Multi-pass membrane protein</topology>
    </subcellularLocation>
</comment>
<dbReference type="PANTHER" id="PTHR13148">
    <property type="entry name" value="PER1-RELATED"/>
    <property type="match status" value="1"/>
</dbReference>
<feature type="transmembrane region" description="Helical" evidence="1">
    <location>
        <begin position="252"/>
        <end position="271"/>
    </location>
</feature>
<reference evidence="2" key="1">
    <citation type="journal article" date="2022" name="Cell">
        <title>Repeat-based holocentromeres influence genome architecture and karyotype evolution.</title>
        <authorList>
            <person name="Hofstatter P.G."/>
            <person name="Thangavel G."/>
            <person name="Lux T."/>
            <person name="Neumann P."/>
            <person name="Vondrak T."/>
            <person name="Novak P."/>
            <person name="Zhang M."/>
            <person name="Costa L."/>
            <person name="Castellani M."/>
            <person name="Scott A."/>
            <person name="Toegelov H."/>
            <person name="Fuchs J."/>
            <person name="Mata-Sucre Y."/>
            <person name="Dias Y."/>
            <person name="Vanzela A.L.L."/>
            <person name="Huettel B."/>
            <person name="Almeida C.C.S."/>
            <person name="Simkova H."/>
            <person name="Souza G."/>
            <person name="Pedrosa-Harand A."/>
            <person name="Macas J."/>
            <person name="Mayer K.F.X."/>
            <person name="Houben A."/>
            <person name="Marques A."/>
        </authorList>
    </citation>
    <scope>NUCLEOTIDE SEQUENCE</scope>
    <source>
        <strain evidence="2">RhyBre1mFocal</strain>
    </source>
</reference>
<dbReference type="GO" id="GO:0006506">
    <property type="term" value="P:GPI anchor biosynthetic process"/>
    <property type="evidence" value="ECO:0007669"/>
    <property type="project" value="UniProtKB-KW"/>
</dbReference>
<gene>
    <name evidence="2" type="ORF">LUZ63_010120</name>
</gene>
<feature type="transmembrane region" description="Helical" evidence="1">
    <location>
        <begin position="305"/>
        <end position="326"/>
    </location>
</feature>
<comment type="function">
    <text evidence="1">Involved in the lipid remodeling steps of GPI-anchor maturation.</text>
</comment>
<dbReference type="OrthoDB" id="419770at2759"/>
<protein>
    <recommendedName>
        <fullName evidence="1">Post-GPI attachment to proteins factor 3</fullName>
    </recommendedName>
</protein>
<comment type="caution">
    <text evidence="2">The sequence shown here is derived from an EMBL/GenBank/DDBJ whole genome shotgun (WGS) entry which is preliminary data.</text>
</comment>
<keyword evidence="1" id="KW-0732">Signal</keyword>
<keyword evidence="1" id="KW-1133">Transmembrane helix</keyword>
<dbReference type="GO" id="GO:0005789">
    <property type="term" value="C:endoplasmic reticulum membrane"/>
    <property type="evidence" value="ECO:0007669"/>
    <property type="project" value="TreeGrafter"/>
</dbReference>
<evidence type="ECO:0000313" key="3">
    <source>
        <dbReference type="Proteomes" id="UP001151287"/>
    </source>
</evidence>
<feature type="transmembrane region" description="Helical" evidence="1">
    <location>
        <begin position="126"/>
        <end position="149"/>
    </location>
</feature>